<feature type="region of interest" description="Disordered" evidence="1">
    <location>
        <begin position="162"/>
        <end position="219"/>
    </location>
</feature>
<dbReference type="Proteomes" id="UP001528672">
    <property type="component" value="Unassembled WGS sequence"/>
</dbReference>
<name>A0ABT5MG68_9BURK</name>
<dbReference type="Pfam" id="PF13413">
    <property type="entry name" value="HTH_25"/>
    <property type="match status" value="1"/>
</dbReference>
<accession>A0ABT5MG68</accession>
<organism evidence="3 4">
    <name type="scientific">Curvibacter microcysteis</name>
    <dbReference type="NCBI Taxonomy" id="3026419"/>
    <lineage>
        <taxon>Bacteria</taxon>
        <taxon>Pseudomonadati</taxon>
        <taxon>Pseudomonadota</taxon>
        <taxon>Betaproteobacteria</taxon>
        <taxon>Burkholderiales</taxon>
        <taxon>Comamonadaceae</taxon>
        <taxon>Curvibacter</taxon>
    </lineage>
</organism>
<sequence length="324" mass="33066">MSELELGAGTPPVPQASAGQLLKQAREAAGMHVAALAVALKVPVSKLEALEADRFDQLPDAVFVRALASSVCRSLRVDATPILALLPQTQQPRLNPNDAGINTPFRAPHERRLRLVPEQWFNPTLLAVPLLCVGALAIYLWPRASEISALSDAAPAPVLSTPAELASPEPATTPAQASASPEPAAVAAPGTRSDIVSSQASSPPASAPPLPASPPAPAAPVLEAKPVPVAAPAAAPAPAEAAAPAAASVLSFSASGTSWIKVTDARGTVTLQKTLSAGETATATGQAPFAVVVGKVDVTQLQVRGQPFDLQSVARENVARFEVK</sequence>
<feature type="compositionally biased region" description="Low complexity" evidence="1">
    <location>
        <begin position="166"/>
        <end position="189"/>
    </location>
</feature>
<dbReference type="PANTHER" id="PTHR34475:SF1">
    <property type="entry name" value="CYTOSKELETON PROTEIN RODZ"/>
    <property type="match status" value="1"/>
</dbReference>
<comment type="caution">
    <text evidence="3">The sequence shown here is derived from an EMBL/GenBank/DDBJ whole genome shotgun (WGS) entry which is preliminary data.</text>
</comment>
<keyword evidence="4" id="KW-1185">Reference proteome</keyword>
<dbReference type="Pfam" id="PF13464">
    <property type="entry name" value="RodZ_C"/>
    <property type="match status" value="1"/>
</dbReference>
<reference evidence="3 4" key="1">
    <citation type="submission" date="2023-02" db="EMBL/GenBank/DDBJ databases">
        <title>Bacterial whole genome sequence for Curvibacter sp. HBC28.</title>
        <authorList>
            <person name="Le V."/>
            <person name="Ko S.-R."/>
            <person name="Ahn C.-Y."/>
            <person name="Oh H.-M."/>
        </authorList>
    </citation>
    <scope>NUCLEOTIDE SEQUENCE [LARGE SCALE GENOMIC DNA]</scope>
    <source>
        <strain evidence="3 4">HBC28</strain>
    </source>
</reference>
<dbReference type="EMBL" id="JAQSIO010000003">
    <property type="protein sequence ID" value="MDD0814907.1"/>
    <property type="molecule type" value="Genomic_DNA"/>
</dbReference>
<dbReference type="PANTHER" id="PTHR34475">
    <property type="match status" value="1"/>
</dbReference>
<dbReference type="Gene3D" id="1.10.260.40">
    <property type="entry name" value="lambda repressor-like DNA-binding domains"/>
    <property type="match status" value="1"/>
</dbReference>
<evidence type="ECO:0000313" key="4">
    <source>
        <dbReference type="Proteomes" id="UP001528672"/>
    </source>
</evidence>
<evidence type="ECO:0000256" key="1">
    <source>
        <dbReference type="SAM" id="MobiDB-lite"/>
    </source>
</evidence>
<dbReference type="InterPro" id="IPR050400">
    <property type="entry name" value="Bact_Cytoskel_RodZ"/>
</dbReference>
<gene>
    <name evidence="3" type="ORF">PSQ39_09730</name>
</gene>
<protein>
    <submittedName>
        <fullName evidence="3">DUF4115 domain-containing protein</fullName>
    </submittedName>
</protein>
<evidence type="ECO:0000313" key="3">
    <source>
        <dbReference type="EMBL" id="MDD0814907.1"/>
    </source>
</evidence>
<proteinExistence type="predicted"/>
<dbReference type="InterPro" id="IPR025194">
    <property type="entry name" value="RodZ-like_C"/>
</dbReference>
<feature type="domain" description="Cytoskeleton protein RodZ-like C-terminal" evidence="2">
    <location>
        <begin position="252"/>
        <end position="322"/>
    </location>
</feature>
<feature type="compositionally biased region" description="Pro residues" evidence="1">
    <location>
        <begin position="205"/>
        <end position="218"/>
    </location>
</feature>
<dbReference type="CDD" id="cd00093">
    <property type="entry name" value="HTH_XRE"/>
    <property type="match status" value="1"/>
</dbReference>
<dbReference type="RefSeq" id="WP_273926574.1">
    <property type="nucleotide sequence ID" value="NZ_JAQSIO010000003.1"/>
</dbReference>
<evidence type="ECO:0000259" key="2">
    <source>
        <dbReference type="Pfam" id="PF13464"/>
    </source>
</evidence>
<dbReference type="InterPro" id="IPR010982">
    <property type="entry name" value="Lambda_DNA-bd_dom_sf"/>
</dbReference>
<dbReference type="InterPro" id="IPR001387">
    <property type="entry name" value="Cro/C1-type_HTH"/>
</dbReference>